<dbReference type="EMBL" id="PPPX01000001">
    <property type="protein sequence ID" value="POA10016.1"/>
    <property type="molecule type" value="Genomic_DNA"/>
</dbReference>
<dbReference type="OrthoDB" id="2354672at2"/>
<dbReference type="AlphaFoldDB" id="A0A2K4FFK0"/>
<accession>A0A2K4FFK0</accession>
<dbReference type="GO" id="GO:0006355">
    <property type="term" value="P:regulation of DNA-templated transcription"/>
    <property type="evidence" value="ECO:0007669"/>
    <property type="project" value="InterPro"/>
</dbReference>
<keyword evidence="5" id="KW-1185">Reference proteome</keyword>
<gene>
    <name evidence="4" type="ORF">CD039_04515</name>
</gene>
<dbReference type="RefSeq" id="WP_103371308.1">
    <property type="nucleotide sequence ID" value="NZ_CBCRVO010000001.1"/>
</dbReference>
<evidence type="ECO:0000259" key="3">
    <source>
        <dbReference type="Pfam" id="PF14493"/>
    </source>
</evidence>
<keyword evidence="2" id="KW-0804">Transcription</keyword>
<keyword evidence="1" id="KW-0805">Transcription regulation</keyword>
<dbReference type="SUPFAM" id="SSF46894">
    <property type="entry name" value="C-terminal effector domain of the bipartite response regulators"/>
    <property type="match status" value="1"/>
</dbReference>
<proteinExistence type="predicted"/>
<dbReference type="PIRSF" id="PIRSF021350">
    <property type="entry name" value="UCP021350"/>
    <property type="match status" value="1"/>
</dbReference>
<feature type="domain" description="Helicase Helix-turn-helix" evidence="3">
    <location>
        <begin position="226"/>
        <end position="310"/>
    </location>
</feature>
<dbReference type="GeneID" id="98297606"/>
<dbReference type="InterPro" id="IPR029491">
    <property type="entry name" value="Helicase_HTH"/>
</dbReference>
<evidence type="ECO:0000256" key="1">
    <source>
        <dbReference type="ARBA" id="ARBA00023015"/>
    </source>
</evidence>
<reference evidence="4 5" key="1">
    <citation type="submission" date="2017-08" db="EMBL/GenBank/DDBJ databases">
        <title>Draft genome sequences of 64 type strains of genus Staph aureus.</title>
        <authorList>
            <person name="Cole K."/>
            <person name="Golubchik T."/>
            <person name="Russell J."/>
            <person name="Foster D."/>
            <person name="Llewelyn M."/>
            <person name="Wilson D."/>
            <person name="Crook D."/>
            <person name="Paul J."/>
        </authorList>
    </citation>
    <scope>NUCLEOTIDE SEQUENCE [LARGE SCALE GENOMIC DNA]</scope>
    <source>
        <strain evidence="4 5">DSM 29875</strain>
    </source>
</reference>
<dbReference type="GO" id="GO:0003677">
    <property type="term" value="F:DNA binding"/>
    <property type="evidence" value="ECO:0007669"/>
    <property type="project" value="InterPro"/>
</dbReference>
<organism evidence="4 5">
    <name type="scientific">Staphylococcus argensis</name>
    <dbReference type="NCBI Taxonomy" id="1607738"/>
    <lineage>
        <taxon>Bacteria</taxon>
        <taxon>Bacillati</taxon>
        <taxon>Bacillota</taxon>
        <taxon>Bacilli</taxon>
        <taxon>Bacillales</taxon>
        <taxon>Staphylococcaceae</taxon>
        <taxon>Staphylococcus</taxon>
    </lineage>
</organism>
<dbReference type="Pfam" id="PF14493">
    <property type="entry name" value="HTH_40"/>
    <property type="match status" value="1"/>
</dbReference>
<name>A0A2K4FFK0_9STAP</name>
<evidence type="ECO:0000313" key="4">
    <source>
        <dbReference type="EMBL" id="POA10016.1"/>
    </source>
</evidence>
<dbReference type="Proteomes" id="UP000242712">
    <property type="component" value="Unassembled WGS sequence"/>
</dbReference>
<evidence type="ECO:0000313" key="5">
    <source>
        <dbReference type="Proteomes" id="UP000242712"/>
    </source>
</evidence>
<sequence>MNALIYYALTHAHHHKTAKSIYNIITGKKSHQTFFDASSQQLLSLYHSLPHLKYPSFERYFDEFQNNYDDNKSTIYIHPRHTFESLVLTFKALQLFVQTLSQHKHDTYRFTPITEQRHIQQRVKLVFQEVRAQQLESDAQTEIYQLFQQLNSDITHSVLHYYLTGYEDSMYTSQQVSLIEGEPLSAIKLQEYNELVLCVKALEDTSTYPIFSQLIMLPSLSHNTFKSLQLLRKGQSLEQIAHIQNVKLNTIEDHLLEMFIKGYLNNYSTFVSSEDLASFSAYYHQQPEARLKVYKEAFPNLTYFAIKLMIVGIERGDVSVKAST</sequence>
<dbReference type="InterPro" id="IPR016032">
    <property type="entry name" value="Sig_transdc_resp-reg_C-effctor"/>
</dbReference>
<protein>
    <recommendedName>
        <fullName evidence="3">Helicase Helix-turn-helix domain-containing protein</fullName>
    </recommendedName>
</protein>
<evidence type="ECO:0000256" key="2">
    <source>
        <dbReference type="ARBA" id="ARBA00023163"/>
    </source>
</evidence>
<dbReference type="InterPro" id="IPR008308">
    <property type="entry name" value="YpbB-like"/>
</dbReference>
<comment type="caution">
    <text evidence="4">The sequence shown here is derived from an EMBL/GenBank/DDBJ whole genome shotgun (WGS) entry which is preliminary data.</text>
</comment>